<dbReference type="KEGG" id="blep:AL038_03035"/>
<proteinExistence type="predicted"/>
<evidence type="ECO:0000313" key="1">
    <source>
        <dbReference type="EMBL" id="AUI67767.1"/>
    </source>
</evidence>
<dbReference type="STRING" id="288004.AL038_03035"/>
<dbReference type="Proteomes" id="UP000234271">
    <property type="component" value="Chromosome"/>
</dbReference>
<keyword evidence="2" id="KW-1185">Reference proteome</keyword>
<reference evidence="2" key="1">
    <citation type="submission" date="2016-12" db="EMBL/GenBank/DDBJ databases">
        <title>Complete Genome Sequence of Beggiatoa leptomitiformis D-401.</title>
        <authorList>
            <person name="Fomenkov A."/>
            <person name="Vincze T."/>
            <person name="Grabovich M."/>
            <person name="Anton B.P."/>
            <person name="Dubinina G."/>
            <person name="Orlova M."/>
            <person name="Belousova E."/>
            <person name="Roberts R.J."/>
        </authorList>
    </citation>
    <scope>NUCLEOTIDE SEQUENCE [LARGE SCALE GENOMIC DNA]</scope>
    <source>
        <strain evidence="2">D-401</strain>
    </source>
</reference>
<gene>
    <name evidence="1" type="ORF">BLE401_03005</name>
</gene>
<organism evidence="1 2">
    <name type="scientific">Beggiatoa leptomitoformis</name>
    <dbReference type="NCBI Taxonomy" id="288004"/>
    <lineage>
        <taxon>Bacteria</taxon>
        <taxon>Pseudomonadati</taxon>
        <taxon>Pseudomonadota</taxon>
        <taxon>Gammaproteobacteria</taxon>
        <taxon>Thiotrichales</taxon>
        <taxon>Thiotrichaceae</taxon>
        <taxon>Beggiatoa</taxon>
    </lineage>
</organism>
<dbReference type="Gene3D" id="1.25.40.10">
    <property type="entry name" value="Tetratricopeptide repeat domain"/>
    <property type="match status" value="1"/>
</dbReference>
<name>A0A2N9YBB8_9GAMM</name>
<dbReference type="RefSeq" id="WP_062148835.1">
    <property type="nucleotide sequence ID" value="NZ_CP012373.2"/>
</dbReference>
<dbReference type="SUPFAM" id="SSF48452">
    <property type="entry name" value="TPR-like"/>
    <property type="match status" value="2"/>
</dbReference>
<protein>
    <submittedName>
        <fullName evidence="1">TIR domain-containing protein</fullName>
    </submittedName>
</protein>
<dbReference type="Gene3D" id="3.40.50.10140">
    <property type="entry name" value="Toll/interleukin-1 receptor homology (TIR) domain"/>
    <property type="match status" value="1"/>
</dbReference>
<dbReference type="InterPro" id="IPR019734">
    <property type="entry name" value="TPR_rpt"/>
</dbReference>
<dbReference type="InterPro" id="IPR035897">
    <property type="entry name" value="Toll_tir_struct_dom_sf"/>
</dbReference>
<dbReference type="OrthoDB" id="1426235at2"/>
<dbReference type="InterPro" id="IPR011990">
    <property type="entry name" value="TPR-like_helical_dom_sf"/>
</dbReference>
<evidence type="ECO:0000313" key="2">
    <source>
        <dbReference type="Proteomes" id="UP000234271"/>
    </source>
</evidence>
<dbReference type="SUPFAM" id="SSF52200">
    <property type="entry name" value="Toll/Interleukin receptor TIR domain"/>
    <property type="match status" value="1"/>
</dbReference>
<sequence length="977" mass="109394">MATDLKLLICYAHQDATFKDTLLAHLQDLRQQKAVTVWEDTALHEGQLRISVLEAELQQAGVILLLVSPDFMQSRFVAMPALLRLFRQLSLAGKRVVPLILSATNWGVLDFCKTQALPKGDIPLERVLYPAEEWQAIVKRISRWCAEQLSAPNEVSIAVDLQHLPATNTPLVGRRQASKDLTNAFDNKNTFIISITAPAGVGKSALVNAWLEKIAPHYLGASHVFGWSFYGQSDEQPSVSSSLFLTHALRFFGHTGELPLTDDAKAQRLAILLREKPMILVLDGVEALQYSPLVRKGACADLGLKTFLQILKTQHLGAQHLVVLTSRQKIIELTDIEHKGYDNLTLDNLNAGESANLLKLLGIKGSPWQLIPVTKTYSGHALALILLGNLCVDVYAGDVTQHARLPALSVAEEQGGQALRVIRFYDEKFWTVNAPERVFLQLLSLLDRPLTLAERTLLLQNTQLAKPVRKLSELEWAGVIFHLNKLGLVQTHPQQNPEAWDTHALVRHYFREQLRTQQAELWQEAHHVLFEHLQTLPPSNQPDTLISLEPLYRAVTHGCLAGEYEAALRLYRERILRGDQYYSTQQLGAFSADLAVIANFFEASNWAKPITNLSIADQSWLLAQAAFYMMALGQLEEGLMPLKGAAMLCKARQDWKNAAKAHNNRADLLLTLGRLSEAEEVAQAAIELAETSQHNFTRLLCHAKFGNLLHQLGELDYSHAAFELAEMLQVEDQPSDGQLYSLIGSQYCDLLLDTAQNAVEHGTILLRAQKSLAIAEEQLGLVSIAFGRLTLGKVFNVLERYEESLLALNAALQQLRQAEVFLYIPEALLARAVTYQRLNHWDSAKRDVEEVLDIAKRSNMSLYEVKASLLLANLLLDKYALQQPTGNYFVTRLVGQGVGDNTLTQAEELYRQTSRLVYEMNYRLRLAELSLLGARLAHYTHATDSAIHHLEVAQSRIVAIEQWGLLGQWERVRLEIG</sequence>
<dbReference type="SMART" id="SM00028">
    <property type="entry name" value="TPR"/>
    <property type="match status" value="3"/>
</dbReference>
<dbReference type="AlphaFoldDB" id="A0A2N9YBB8"/>
<dbReference type="Gene3D" id="3.40.50.300">
    <property type="entry name" value="P-loop containing nucleotide triphosphate hydrolases"/>
    <property type="match status" value="1"/>
</dbReference>
<dbReference type="InterPro" id="IPR027417">
    <property type="entry name" value="P-loop_NTPase"/>
</dbReference>
<dbReference type="EMBL" id="CP018889">
    <property type="protein sequence ID" value="AUI67767.1"/>
    <property type="molecule type" value="Genomic_DNA"/>
</dbReference>
<dbReference type="SUPFAM" id="SSF52540">
    <property type="entry name" value="P-loop containing nucleoside triphosphate hydrolases"/>
    <property type="match status" value="1"/>
</dbReference>
<accession>A0A2N9YBB8</accession>